<dbReference type="Gene3D" id="3.90.460.10">
    <property type="entry name" value="Ferredoxin thioredoxin reductase catalytic beta subunit"/>
    <property type="match status" value="1"/>
</dbReference>
<evidence type="ECO:0000256" key="4">
    <source>
        <dbReference type="ARBA" id="ARBA00012358"/>
    </source>
</evidence>
<dbReference type="RefSeq" id="WP_101185754.1">
    <property type="nucleotide sequence ID" value="NZ_CP031218.1"/>
</dbReference>
<protein>
    <recommendedName>
        <fullName evidence="4">ferredoxin:thioredoxin reductase</fullName>
        <ecNumber evidence="4">1.8.7.2</ecNumber>
    </recommendedName>
    <alternativeName>
        <fullName evidence="12">Ferredoxin-thioredoxin reductase subunit B</fullName>
    </alternativeName>
</protein>
<feature type="domain" description="Rhodanese" evidence="14">
    <location>
        <begin position="157"/>
        <end position="245"/>
    </location>
</feature>
<evidence type="ECO:0000313" key="16">
    <source>
        <dbReference type="Proteomes" id="UP000233248"/>
    </source>
</evidence>
<evidence type="ECO:0000259" key="14">
    <source>
        <dbReference type="PROSITE" id="PS50206"/>
    </source>
</evidence>
<dbReference type="GO" id="GO:0016740">
    <property type="term" value="F:transferase activity"/>
    <property type="evidence" value="ECO:0007669"/>
    <property type="project" value="UniProtKB-KW"/>
</dbReference>
<keyword evidence="7" id="KW-0560">Oxidoreductase</keyword>
<dbReference type="Proteomes" id="UP000233248">
    <property type="component" value="Unassembled WGS sequence"/>
</dbReference>
<comment type="catalytic activity">
    <reaction evidence="13">
        <text>[thioredoxin]-disulfide + 2 reduced [2Fe-2S]-[ferredoxin] + 2 H(+) = [thioredoxin]-dithiol + 2 oxidized [2Fe-2S]-[ferredoxin]</text>
        <dbReference type="Rhea" id="RHEA:42336"/>
        <dbReference type="Rhea" id="RHEA-COMP:10000"/>
        <dbReference type="Rhea" id="RHEA-COMP:10001"/>
        <dbReference type="Rhea" id="RHEA-COMP:10698"/>
        <dbReference type="Rhea" id="RHEA-COMP:10700"/>
        <dbReference type="ChEBI" id="CHEBI:15378"/>
        <dbReference type="ChEBI" id="CHEBI:29950"/>
        <dbReference type="ChEBI" id="CHEBI:33737"/>
        <dbReference type="ChEBI" id="CHEBI:33738"/>
        <dbReference type="ChEBI" id="CHEBI:50058"/>
        <dbReference type="EC" id="1.8.7.2"/>
    </reaction>
</comment>
<dbReference type="Pfam" id="PF02943">
    <property type="entry name" value="FeThRed_B"/>
    <property type="match status" value="1"/>
</dbReference>
<dbReference type="PROSITE" id="PS50206">
    <property type="entry name" value="RHODANESE_3"/>
    <property type="match status" value="1"/>
</dbReference>
<dbReference type="PANTHER" id="PTHR35113:SF1">
    <property type="entry name" value="FERREDOXIN-THIOREDOXIN REDUCTASE CATALYTIC CHAIN, CHLOROPLASTIC"/>
    <property type="match status" value="1"/>
</dbReference>
<gene>
    <name evidence="15" type="ORF">CP960_12145</name>
</gene>
<dbReference type="Gene3D" id="3.40.250.10">
    <property type="entry name" value="Rhodanese-like domain"/>
    <property type="match status" value="1"/>
</dbReference>
<keyword evidence="10" id="KW-1015">Disulfide bond</keyword>
<dbReference type="KEGG" id="ahs:AHALO_2107"/>
<comment type="similarity">
    <text evidence="3">Belongs to the ferredoxin thioredoxin reductase beta subunit family.</text>
</comment>
<evidence type="ECO:0000256" key="12">
    <source>
        <dbReference type="ARBA" id="ARBA00030295"/>
    </source>
</evidence>
<dbReference type="GO" id="GO:0016730">
    <property type="term" value="F:oxidoreductase activity, acting on iron-sulfur proteins as donors"/>
    <property type="evidence" value="ECO:0007669"/>
    <property type="project" value="InterPro"/>
</dbReference>
<comment type="caution">
    <text evidence="15">The sequence shown here is derived from an EMBL/GenBank/DDBJ whole genome shotgun (WGS) entry which is preliminary data.</text>
</comment>
<evidence type="ECO:0000256" key="3">
    <source>
        <dbReference type="ARBA" id="ARBA00007941"/>
    </source>
</evidence>
<dbReference type="SUPFAM" id="SSF52821">
    <property type="entry name" value="Rhodanese/Cell cycle control phosphatase"/>
    <property type="match status" value="1"/>
</dbReference>
<dbReference type="Pfam" id="PF00581">
    <property type="entry name" value="Rhodanese"/>
    <property type="match status" value="1"/>
</dbReference>
<keyword evidence="6" id="KW-0479">Metal-binding</keyword>
<dbReference type="SMART" id="SM00450">
    <property type="entry name" value="RHOD"/>
    <property type="match status" value="1"/>
</dbReference>
<sequence length="249" mass="28737">MIKKIDMNSNEFETEFELTKQFTDKVLDRFGFVYNPENDVNESVQQGLTRNKLIYGKRFCPCFMVKGQTKEEQKKADNRLCPCKPALEVEIPRDGKCHCGIFCTPEFAQSEAIKSEVSEVTHTHSRGLTKKECELLLQKEQIDADELESLLEARELGFIKFNLVDTREWMEWVAQRIKGCDYLVPTTSFYQAIEQLDKQKDIPVVVYCLSGSRSAYCQKVMYDLGFKSVTNFDYGIMTYNGEIISGEDE</sequence>
<dbReference type="GO" id="GO:0046872">
    <property type="term" value="F:metal ion binding"/>
    <property type="evidence" value="ECO:0007669"/>
    <property type="project" value="UniProtKB-KW"/>
</dbReference>
<evidence type="ECO:0000256" key="10">
    <source>
        <dbReference type="ARBA" id="ARBA00023157"/>
    </source>
</evidence>
<dbReference type="InterPro" id="IPR036873">
    <property type="entry name" value="Rhodanese-like_dom_sf"/>
</dbReference>
<evidence type="ECO:0000256" key="6">
    <source>
        <dbReference type="ARBA" id="ARBA00022723"/>
    </source>
</evidence>
<evidence type="ECO:0000256" key="5">
    <source>
        <dbReference type="ARBA" id="ARBA00022485"/>
    </source>
</evidence>
<accession>A0A2N1J015</accession>
<evidence type="ECO:0000256" key="13">
    <source>
        <dbReference type="ARBA" id="ARBA00048150"/>
    </source>
</evidence>
<dbReference type="EC" id="1.8.7.2" evidence="4"/>
<evidence type="ECO:0000256" key="7">
    <source>
        <dbReference type="ARBA" id="ARBA00023002"/>
    </source>
</evidence>
<comment type="function">
    <text evidence="2">Catalytic subunit of the ferredoxin-thioredoxin reductase (FTR), which catalyzes the two-electron reduction of thioredoxins by the electrons provided by reduced ferredoxin.</text>
</comment>
<dbReference type="CDD" id="cd00158">
    <property type="entry name" value="RHOD"/>
    <property type="match status" value="1"/>
</dbReference>
<dbReference type="EMBL" id="NXIF01000052">
    <property type="protein sequence ID" value="PKI79882.1"/>
    <property type="molecule type" value="Genomic_DNA"/>
</dbReference>
<evidence type="ECO:0000256" key="8">
    <source>
        <dbReference type="ARBA" id="ARBA00023004"/>
    </source>
</evidence>
<dbReference type="SUPFAM" id="SSF57662">
    <property type="entry name" value="Ferredoxin thioredoxin reductase (FTR), catalytic beta chain"/>
    <property type="match status" value="1"/>
</dbReference>
<reference evidence="15 16" key="1">
    <citation type="submission" date="2017-09" db="EMBL/GenBank/DDBJ databases">
        <title>Genomics of the genus Arcobacter.</title>
        <authorList>
            <person name="Perez-Cataluna A."/>
            <person name="Figueras M.J."/>
            <person name="Salas-Masso N."/>
        </authorList>
    </citation>
    <scope>NUCLEOTIDE SEQUENCE [LARGE SCALE GENOMIC DNA]</scope>
    <source>
        <strain evidence="15 16">DSM 18005</strain>
    </source>
</reference>
<keyword evidence="16" id="KW-1185">Reference proteome</keyword>
<evidence type="ECO:0000256" key="1">
    <source>
        <dbReference type="ARBA" id="ARBA00001966"/>
    </source>
</evidence>
<evidence type="ECO:0000256" key="11">
    <source>
        <dbReference type="ARBA" id="ARBA00026011"/>
    </source>
</evidence>
<keyword evidence="5" id="KW-0004">4Fe-4S</keyword>
<organism evidence="15 16">
    <name type="scientific">Malaciobacter halophilus</name>
    <dbReference type="NCBI Taxonomy" id="197482"/>
    <lineage>
        <taxon>Bacteria</taxon>
        <taxon>Pseudomonadati</taxon>
        <taxon>Campylobacterota</taxon>
        <taxon>Epsilonproteobacteria</taxon>
        <taxon>Campylobacterales</taxon>
        <taxon>Arcobacteraceae</taxon>
        <taxon>Malaciobacter</taxon>
    </lineage>
</organism>
<evidence type="ECO:0000256" key="2">
    <source>
        <dbReference type="ARBA" id="ARBA00003945"/>
    </source>
</evidence>
<evidence type="ECO:0000256" key="9">
    <source>
        <dbReference type="ARBA" id="ARBA00023014"/>
    </source>
</evidence>
<keyword evidence="8" id="KW-0408">Iron</keyword>
<keyword evidence="15" id="KW-0808">Transferase</keyword>
<dbReference type="InterPro" id="IPR004209">
    <property type="entry name" value="FTR_bsu"/>
</dbReference>
<dbReference type="GO" id="GO:0051539">
    <property type="term" value="F:4 iron, 4 sulfur cluster binding"/>
    <property type="evidence" value="ECO:0007669"/>
    <property type="project" value="UniProtKB-KW"/>
</dbReference>
<dbReference type="InterPro" id="IPR001763">
    <property type="entry name" value="Rhodanese-like_dom"/>
</dbReference>
<dbReference type="InterPro" id="IPR036644">
    <property type="entry name" value="FTR_bsu_sf"/>
</dbReference>
<comment type="cofactor">
    <cofactor evidence="1">
        <name>[4Fe-4S] cluster</name>
        <dbReference type="ChEBI" id="CHEBI:49883"/>
    </cofactor>
</comment>
<comment type="subunit">
    <text evidence="11">Heterodimer of subunit A (variable subunit) and subunit B (catalytic subunit). Heterodimeric FTR forms a complex with ferredoxin and thioredoxin.</text>
</comment>
<dbReference type="OrthoDB" id="5422549at2"/>
<dbReference type="AlphaFoldDB" id="A0A2N1J015"/>
<keyword evidence="9" id="KW-0411">Iron-sulfur</keyword>
<evidence type="ECO:0000313" key="15">
    <source>
        <dbReference type="EMBL" id="PKI79882.1"/>
    </source>
</evidence>
<name>A0A2N1J015_9BACT</name>
<proteinExistence type="inferred from homology"/>
<dbReference type="PANTHER" id="PTHR35113">
    <property type="entry name" value="FERREDOXIN-THIOREDOXIN REDUCTASE CATALYTIC CHAIN, CHLOROPLASTIC"/>
    <property type="match status" value="1"/>
</dbReference>